<proteinExistence type="predicted"/>
<evidence type="ECO:0000259" key="1">
    <source>
        <dbReference type="PROSITE" id="PS50995"/>
    </source>
</evidence>
<dbReference type="GO" id="GO:0006950">
    <property type="term" value="P:response to stress"/>
    <property type="evidence" value="ECO:0007669"/>
    <property type="project" value="TreeGrafter"/>
</dbReference>
<evidence type="ECO:0000313" key="3">
    <source>
        <dbReference type="EMBL" id="MBB5475407.1"/>
    </source>
</evidence>
<gene>
    <name evidence="2" type="ORF">CHO01_12810</name>
    <name evidence="3" type="ORF">HNR08_004143</name>
</gene>
<protein>
    <submittedName>
        <fullName evidence="3">DNA-binding MarR family transcriptional regulator</fullName>
    </submittedName>
</protein>
<evidence type="ECO:0000313" key="2">
    <source>
        <dbReference type="EMBL" id="GEL46165.1"/>
    </source>
</evidence>
<dbReference type="EMBL" id="JACHDN010000001">
    <property type="protein sequence ID" value="MBB5475407.1"/>
    <property type="molecule type" value="Genomic_DNA"/>
</dbReference>
<dbReference type="RefSeq" id="WP_146835310.1">
    <property type="nucleotide sequence ID" value="NZ_BJVQ01000011.1"/>
</dbReference>
<dbReference type="GO" id="GO:0003700">
    <property type="term" value="F:DNA-binding transcription factor activity"/>
    <property type="evidence" value="ECO:0007669"/>
    <property type="project" value="InterPro"/>
</dbReference>
<dbReference type="InterPro" id="IPR000835">
    <property type="entry name" value="HTH_MarR-typ"/>
</dbReference>
<accession>A0A511FAB6</accession>
<dbReference type="SUPFAM" id="SSF46785">
    <property type="entry name" value="Winged helix' DNA-binding domain"/>
    <property type="match status" value="1"/>
</dbReference>
<organism evidence="2 4">
    <name type="scientific">Cellulomonas hominis</name>
    <dbReference type="NCBI Taxonomy" id="156981"/>
    <lineage>
        <taxon>Bacteria</taxon>
        <taxon>Bacillati</taxon>
        <taxon>Actinomycetota</taxon>
        <taxon>Actinomycetes</taxon>
        <taxon>Micrococcales</taxon>
        <taxon>Cellulomonadaceae</taxon>
        <taxon>Cellulomonas</taxon>
    </lineage>
</organism>
<dbReference type="Proteomes" id="UP000564629">
    <property type="component" value="Unassembled WGS sequence"/>
</dbReference>
<dbReference type="EMBL" id="BJVQ01000011">
    <property type="protein sequence ID" value="GEL46165.1"/>
    <property type="molecule type" value="Genomic_DNA"/>
</dbReference>
<dbReference type="InterPro" id="IPR039422">
    <property type="entry name" value="MarR/SlyA-like"/>
</dbReference>
<dbReference type="OrthoDB" id="8635520at2"/>
<dbReference type="SMART" id="SM00347">
    <property type="entry name" value="HTH_MARR"/>
    <property type="match status" value="1"/>
</dbReference>
<sequence>MTVAQGDGQSQVQEDATWRMYLGFAREFFTALERGLGAEAGVSVADLELLEPLLAAGEPGLRAKDLAAAAEWQDSRVSHQLRRMELRGLVTRSRDRQDARGTVVGLTDAGAAAARVAQGTRRTLVRDLLIGPLDDDQVRSLEDISARVRARVAEAGLAR</sequence>
<dbReference type="PROSITE" id="PS50995">
    <property type="entry name" value="HTH_MARR_2"/>
    <property type="match status" value="1"/>
</dbReference>
<dbReference type="InterPro" id="IPR036390">
    <property type="entry name" value="WH_DNA-bd_sf"/>
</dbReference>
<dbReference type="PANTHER" id="PTHR33164">
    <property type="entry name" value="TRANSCRIPTIONAL REGULATOR, MARR FAMILY"/>
    <property type="match status" value="1"/>
</dbReference>
<dbReference type="Gene3D" id="1.10.10.10">
    <property type="entry name" value="Winged helix-like DNA-binding domain superfamily/Winged helix DNA-binding domain"/>
    <property type="match status" value="1"/>
</dbReference>
<feature type="domain" description="HTH marR-type" evidence="1">
    <location>
        <begin position="14"/>
        <end position="150"/>
    </location>
</feature>
<dbReference type="PANTHER" id="PTHR33164:SF99">
    <property type="entry name" value="MARR FAMILY REGULATORY PROTEIN"/>
    <property type="match status" value="1"/>
</dbReference>
<keyword evidence="3" id="KW-0238">DNA-binding</keyword>
<reference evidence="2 4" key="1">
    <citation type="submission" date="2019-07" db="EMBL/GenBank/DDBJ databases">
        <title>Whole genome shotgun sequence of Cellulomonas hominis NBRC 16055.</title>
        <authorList>
            <person name="Hosoyama A."/>
            <person name="Uohara A."/>
            <person name="Ohji S."/>
            <person name="Ichikawa N."/>
        </authorList>
    </citation>
    <scope>NUCLEOTIDE SEQUENCE [LARGE SCALE GENOMIC DNA]</scope>
    <source>
        <strain evidence="2 4">NBRC 16055</strain>
    </source>
</reference>
<dbReference type="GO" id="GO:0003677">
    <property type="term" value="F:DNA binding"/>
    <property type="evidence" value="ECO:0007669"/>
    <property type="project" value="UniProtKB-KW"/>
</dbReference>
<dbReference type="Pfam" id="PF01047">
    <property type="entry name" value="MarR"/>
    <property type="match status" value="1"/>
</dbReference>
<keyword evidence="4" id="KW-1185">Reference proteome</keyword>
<dbReference type="InterPro" id="IPR036388">
    <property type="entry name" value="WH-like_DNA-bd_sf"/>
</dbReference>
<name>A0A511FAB6_9CELL</name>
<dbReference type="Proteomes" id="UP000321723">
    <property type="component" value="Unassembled WGS sequence"/>
</dbReference>
<evidence type="ECO:0000313" key="4">
    <source>
        <dbReference type="Proteomes" id="UP000321723"/>
    </source>
</evidence>
<evidence type="ECO:0000313" key="5">
    <source>
        <dbReference type="Proteomes" id="UP000564629"/>
    </source>
</evidence>
<comment type="caution">
    <text evidence="2">The sequence shown here is derived from an EMBL/GenBank/DDBJ whole genome shotgun (WGS) entry which is preliminary data.</text>
</comment>
<dbReference type="AlphaFoldDB" id="A0A511FAB6"/>
<reference evidence="3 5" key="2">
    <citation type="submission" date="2020-08" db="EMBL/GenBank/DDBJ databases">
        <title>Sequencing the genomes of 1000 actinobacteria strains.</title>
        <authorList>
            <person name="Klenk H.-P."/>
        </authorList>
    </citation>
    <scope>NUCLEOTIDE SEQUENCE [LARGE SCALE GENOMIC DNA]</scope>
    <source>
        <strain evidence="3 5">DSM 9581</strain>
    </source>
</reference>